<evidence type="ECO:0000256" key="4">
    <source>
        <dbReference type="ARBA" id="ARBA00022857"/>
    </source>
</evidence>
<organism evidence="7 8">
    <name type="scientific">Babesia caballi</name>
    <dbReference type="NCBI Taxonomy" id="5871"/>
    <lineage>
        <taxon>Eukaryota</taxon>
        <taxon>Sar</taxon>
        <taxon>Alveolata</taxon>
        <taxon>Apicomplexa</taxon>
        <taxon>Aconoidasida</taxon>
        <taxon>Piroplasmida</taxon>
        <taxon>Babesiidae</taxon>
        <taxon>Babesia</taxon>
    </lineage>
</organism>
<accession>A0AAV4LXP9</accession>
<dbReference type="GeneID" id="94196462"/>
<dbReference type="GO" id="GO:0019674">
    <property type="term" value="P:NAD+ metabolic process"/>
    <property type="evidence" value="ECO:0007669"/>
    <property type="project" value="InterPro"/>
</dbReference>
<dbReference type="InterPro" id="IPR016064">
    <property type="entry name" value="NAD/diacylglycerol_kinase_sf"/>
</dbReference>
<reference evidence="7 8" key="1">
    <citation type="submission" date="2021-06" db="EMBL/GenBank/DDBJ databases">
        <title>Genome sequence of Babesia caballi.</title>
        <authorList>
            <person name="Yamagishi J."/>
            <person name="Kidaka T."/>
            <person name="Ochi A."/>
        </authorList>
    </citation>
    <scope>NUCLEOTIDE SEQUENCE [LARGE SCALE GENOMIC DNA]</scope>
    <source>
        <strain evidence="7">USDA-D6B2</strain>
    </source>
</reference>
<protein>
    <submittedName>
        <fullName evidence="7">NAD(+)/NADH kinase domain-containing protein</fullName>
    </submittedName>
</protein>
<comment type="similarity">
    <text evidence="1">Belongs to the NAD kinase family.</text>
</comment>
<evidence type="ECO:0000313" key="7">
    <source>
        <dbReference type="EMBL" id="GIX64981.1"/>
    </source>
</evidence>
<dbReference type="RefSeq" id="XP_067717050.1">
    <property type="nucleotide sequence ID" value="XM_067860949.1"/>
</dbReference>
<keyword evidence="8" id="KW-1185">Reference proteome</keyword>
<feature type="region of interest" description="Disordered" evidence="6">
    <location>
        <begin position="1"/>
        <end position="23"/>
    </location>
</feature>
<dbReference type="InterPro" id="IPR017437">
    <property type="entry name" value="ATP-NAD_kinase_PpnK-typ_C"/>
</dbReference>
<comment type="caution">
    <text evidence="7">The sequence shown here is derived from an EMBL/GenBank/DDBJ whole genome shotgun (WGS) entry which is preliminary data.</text>
</comment>
<name>A0AAV4LXP9_BABCB</name>
<dbReference type="Proteomes" id="UP001497744">
    <property type="component" value="Unassembled WGS sequence"/>
</dbReference>
<dbReference type="HAMAP" id="MF_00361">
    <property type="entry name" value="NAD_kinase"/>
    <property type="match status" value="1"/>
</dbReference>
<dbReference type="PANTHER" id="PTHR20275:SF0">
    <property type="entry name" value="NAD KINASE"/>
    <property type="match status" value="1"/>
</dbReference>
<dbReference type="InterPro" id="IPR002504">
    <property type="entry name" value="NADK"/>
</dbReference>
<gene>
    <name evidence="7" type="ORF">BcabD6B2_44160</name>
</gene>
<dbReference type="AlphaFoldDB" id="A0AAV4LXP9"/>
<dbReference type="InterPro" id="IPR017438">
    <property type="entry name" value="ATP-NAD_kinase_N"/>
</dbReference>
<evidence type="ECO:0000256" key="6">
    <source>
        <dbReference type="SAM" id="MobiDB-lite"/>
    </source>
</evidence>
<keyword evidence="2" id="KW-0808">Transferase</keyword>
<dbReference type="Gene3D" id="2.60.200.30">
    <property type="entry name" value="Probable inorganic polyphosphate/atp-NAD kinase, domain 2"/>
    <property type="match status" value="1"/>
</dbReference>
<evidence type="ECO:0000256" key="3">
    <source>
        <dbReference type="ARBA" id="ARBA00022777"/>
    </source>
</evidence>
<evidence type="ECO:0000256" key="1">
    <source>
        <dbReference type="ARBA" id="ARBA00010995"/>
    </source>
</evidence>
<dbReference type="Pfam" id="PF01513">
    <property type="entry name" value="NAD_kinase"/>
    <property type="match status" value="1"/>
</dbReference>
<keyword evidence="3 7" id="KW-0418">Kinase</keyword>
<keyword evidence="4" id="KW-0521">NADP</keyword>
<evidence type="ECO:0000256" key="5">
    <source>
        <dbReference type="ARBA" id="ARBA00023027"/>
    </source>
</evidence>
<dbReference type="Pfam" id="PF20143">
    <property type="entry name" value="NAD_kinase_C"/>
    <property type="match status" value="1"/>
</dbReference>
<keyword evidence="5" id="KW-0520">NAD</keyword>
<evidence type="ECO:0000313" key="8">
    <source>
        <dbReference type="Proteomes" id="UP001497744"/>
    </source>
</evidence>
<dbReference type="GO" id="GO:0006741">
    <property type="term" value="P:NADP+ biosynthetic process"/>
    <property type="evidence" value="ECO:0007669"/>
    <property type="project" value="InterPro"/>
</dbReference>
<dbReference type="PANTHER" id="PTHR20275">
    <property type="entry name" value="NAD KINASE"/>
    <property type="match status" value="1"/>
</dbReference>
<dbReference type="EMBL" id="BPLF01000004">
    <property type="protein sequence ID" value="GIX64981.1"/>
    <property type="molecule type" value="Genomic_DNA"/>
</dbReference>
<dbReference type="Gene3D" id="3.40.50.10330">
    <property type="entry name" value="Probable inorganic polyphosphate/atp-NAD kinase, domain 1"/>
    <property type="match status" value="1"/>
</dbReference>
<evidence type="ECO:0000256" key="2">
    <source>
        <dbReference type="ARBA" id="ARBA00022679"/>
    </source>
</evidence>
<dbReference type="SUPFAM" id="SSF111331">
    <property type="entry name" value="NAD kinase/diacylglycerol kinase-like"/>
    <property type="match status" value="1"/>
</dbReference>
<proteinExistence type="inferred from homology"/>
<sequence length="396" mass="43337">MDDGGSACGAATETPASTGETVRADPAKIAKQVSVASGVGAGVGEYDKVVVYSRYPRKVMLCSSRSDDAVKKAREELVELIKAHYDCIVIVHDRLLPAIEADTEKLWGEVHNLNAGHSSLPNQGDTGHVEYRELDTDDVELIIAIGGDGTILKVIKMFPNLIPPVIGLSMGSMGYMAKFNMAEVKETLLGIRENGITVSRRSLLHVEIYSDTGELIARRNALNECVMDRGLSPCIATLDVYYQGSYFTTVIGDGLLVSTPSGSTAYSMAAGGPIVHPGVASMLFTVICPHSISYRPVILPSDAVLDVIVPADNRGCVRLCVDGNYHCNLKQGCYVRIYSSSRVFPLVLPNNTHTGEEWIRSLREHLHWNFRVRQQQFAPRPRVSYTHAEKRFNTIN</sequence>
<dbReference type="GO" id="GO:0003951">
    <property type="term" value="F:NAD+ kinase activity"/>
    <property type="evidence" value="ECO:0007669"/>
    <property type="project" value="InterPro"/>
</dbReference>